<dbReference type="AlphaFoldDB" id="A0A815DZH7"/>
<sequence>MNSIHLIQLKSAHNIEKLQQNLYEARTWSTESNQVPQIYKYLWSRGSNYGPCFQQIKSAYGTKSAMITELIQAQQVQQENEQIDLVQQNVEEKGLNHLEQQSNDQKDLNHLGQQNDEQIDRDRIKQENDHQAEVNKIEQHNDYQIQLIPIQHQANSDQSGLNYLKQPHECQYFPLKPLCPCQ</sequence>
<dbReference type="Proteomes" id="UP000681722">
    <property type="component" value="Unassembled WGS sequence"/>
</dbReference>
<keyword evidence="3" id="KW-1185">Reference proteome</keyword>
<reference evidence="1" key="1">
    <citation type="submission" date="2021-02" db="EMBL/GenBank/DDBJ databases">
        <authorList>
            <person name="Nowell W R."/>
        </authorList>
    </citation>
    <scope>NUCLEOTIDE SEQUENCE</scope>
</reference>
<comment type="caution">
    <text evidence="1">The sequence shown here is derived from an EMBL/GenBank/DDBJ whole genome shotgun (WGS) entry which is preliminary data.</text>
</comment>
<protein>
    <submittedName>
        <fullName evidence="1">Uncharacterized protein</fullName>
    </submittedName>
</protein>
<evidence type="ECO:0000313" key="3">
    <source>
        <dbReference type="Proteomes" id="UP000663829"/>
    </source>
</evidence>
<dbReference type="Proteomes" id="UP000663829">
    <property type="component" value="Unassembled WGS sequence"/>
</dbReference>
<proteinExistence type="predicted"/>
<evidence type="ECO:0000313" key="2">
    <source>
        <dbReference type="EMBL" id="CAF4131235.1"/>
    </source>
</evidence>
<dbReference type="EMBL" id="CAJNOQ010012578">
    <property type="protein sequence ID" value="CAF1303257.1"/>
    <property type="molecule type" value="Genomic_DNA"/>
</dbReference>
<accession>A0A815DZH7</accession>
<gene>
    <name evidence="1" type="ORF">GPM918_LOCUS28628</name>
    <name evidence="2" type="ORF">SRO942_LOCUS29141</name>
</gene>
<name>A0A815DZH7_9BILA</name>
<organism evidence="1 3">
    <name type="scientific">Didymodactylos carnosus</name>
    <dbReference type="NCBI Taxonomy" id="1234261"/>
    <lineage>
        <taxon>Eukaryota</taxon>
        <taxon>Metazoa</taxon>
        <taxon>Spiralia</taxon>
        <taxon>Gnathifera</taxon>
        <taxon>Rotifera</taxon>
        <taxon>Eurotatoria</taxon>
        <taxon>Bdelloidea</taxon>
        <taxon>Philodinida</taxon>
        <taxon>Philodinidae</taxon>
        <taxon>Didymodactylos</taxon>
    </lineage>
</organism>
<dbReference type="EMBL" id="CAJOBC010038501">
    <property type="protein sequence ID" value="CAF4131235.1"/>
    <property type="molecule type" value="Genomic_DNA"/>
</dbReference>
<evidence type="ECO:0000313" key="1">
    <source>
        <dbReference type="EMBL" id="CAF1303257.1"/>
    </source>
</evidence>